<keyword evidence="4" id="KW-0862">Zinc</keyword>
<dbReference type="InterPro" id="IPR020891">
    <property type="entry name" value="UPF0758_CS"/>
</dbReference>
<evidence type="ECO:0000313" key="8">
    <source>
        <dbReference type="EMBL" id="MBP1839022.1"/>
    </source>
</evidence>
<feature type="domain" description="MPN" evidence="7">
    <location>
        <begin position="110"/>
        <end position="232"/>
    </location>
</feature>
<dbReference type="RefSeq" id="WP_057784011.1">
    <property type="nucleotide sequence ID" value="NZ_JAGGJQ010000002.1"/>
</dbReference>
<evidence type="ECO:0000256" key="1">
    <source>
        <dbReference type="ARBA" id="ARBA00022670"/>
    </source>
</evidence>
<evidence type="ECO:0000256" key="2">
    <source>
        <dbReference type="ARBA" id="ARBA00022723"/>
    </source>
</evidence>
<dbReference type="InterPro" id="IPR037518">
    <property type="entry name" value="MPN"/>
</dbReference>
<evidence type="ECO:0000256" key="5">
    <source>
        <dbReference type="ARBA" id="ARBA00023049"/>
    </source>
</evidence>
<dbReference type="AlphaFoldDB" id="A0A9X0YKQ8"/>
<dbReference type="Pfam" id="PF20582">
    <property type="entry name" value="UPF0758_N"/>
    <property type="match status" value="1"/>
</dbReference>
<dbReference type="Pfam" id="PF04002">
    <property type="entry name" value="RadC"/>
    <property type="match status" value="1"/>
</dbReference>
<accession>A0A9X0YKQ8</accession>
<evidence type="ECO:0000256" key="6">
    <source>
        <dbReference type="RuleBase" id="RU003797"/>
    </source>
</evidence>
<keyword evidence="1" id="KW-0645">Protease</keyword>
<dbReference type="EMBL" id="JAGGJQ010000002">
    <property type="protein sequence ID" value="MBP1839022.1"/>
    <property type="molecule type" value="Genomic_DNA"/>
</dbReference>
<dbReference type="NCBIfam" id="NF000642">
    <property type="entry name" value="PRK00024.1"/>
    <property type="match status" value="1"/>
</dbReference>
<comment type="similarity">
    <text evidence="6">Belongs to the UPF0758 family.</text>
</comment>
<evidence type="ECO:0000313" key="10">
    <source>
        <dbReference type="Proteomes" id="UP001138672"/>
    </source>
</evidence>
<evidence type="ECO:0000256" key="3">
    <source>
        <dbReference type="ARBA" id="ARBA00022801"/>
    </source>
</evidence>
<dbReference type="GO" id="GO:0006508">
    <property type="term" value="P:proteolysis"/>
    <property type="evidence" value="ECO:0007669"/>
    <property type="project" value="UniProtKB-KW"/>
</dbReference>
<dbReference type="Proteomes" id="UP001231587">
    <property type="component" value="Unassembled WGS sequence"/>
</dbReference>
<sequence length="232" mass="25373">MSEKKIPFSIKNWSQDDQPREKLLYKGQAALSDAELVAILIGSGNREESAVDLTKRILGSVDHNLRALGKLSIKQLMAFKGIGEAKAIAIAAAMELGRRRGGEEAVKQNKITSSASVFEIMQPILGELAHEEFWIIYLNNSNAILQKQQLSKGGITGTLVDVRLTLKMALELGATALILVHNHPSGTLKPSVADKQITQKLKTAASSLDIKVLDHVIITEHSYFSFADENEM</sequence>
<dbReference type="GO" id="GO:0008237">
    <property type="term" value="F:metallopeptidase activity"/>
    <property type="evidence" value="ECO:0007669"/>
    <property type="project" value="UniProtKB-KW"/>
</dbReference>
<dbReference type="Gene3D" id="3.40.140.10">
    <property type="entry name" value="Cytidine Deaminase, domain 2"/>
    <property type="match status" value="1"/>
</dbReference>
<gene>
    <name evidence="8" type="ORF">J2Z56_000928</name>
    <name evidence="9" type="ORF">J2Z57_000221</name>
</gene>
<keyword evidence="5" id="KW-0482">Metalloprotease</keyword>
<name>A0A9X0YKQ8_9FLAO</name>
<comment type="caution">
    <text evidence="8">The sequence shown here is derived from an EMBL/GenBank/DDBJ whole genome shotgun (WGS) entry which is preliminary data.</text>
</comment>
<dbReference type="CDD" id="cd08071">
    <property type="entry name" value="MPN_DUF2466"/>
    <property type="match status" value="1"/>
</dbReference>
<keyword evidence="3" id="KW-0378">Hydrolase</keyword>
<evidence type="ECO:0000313" key="11">
    <source>
        <dbReference type="Proteomes" id="UP001231587"/>
    </source>
</evidence>
<evidence type="ECO:0000259" key="7">
    <source>
        <dbReference type="PROSITE" id="PS50249"/>
    </source>
</evidence>
<dbReference type="PROSITE" id="PS01302">
    <property type="entry name" value="UPF0758"/>
    <property type="match status" value="1"/>
</dbReference>
<evidence type="ECO:0000313" key="9">
    <source>
        <dbReference type="EMBL" id="MDQ0333799.1"/>
    </source>
</evidence>
<dbReference type="GO" id="GO:0046872">
    <property type="term" value="F:metal ion binding"/>
    <property type="evidence" value="ECO:0007669"/>
    <property type="project" value="UniProtKB-KW"/>
</dbReference>
<dbReference type="InterPro" id="IPR046778">
    <property type="entry name" value="UPF0758_N"/>
</dbReference>
<dbReference type="InterPro" id="IPR025657">
    <property type="entry name" value="RadC_JAB"/>
</dbReference>
<proteinExistence type="inferred from homology"/>
<dbReference type="EMBL" id="JAUSUU010000001">
    <property type="protein sequence ID" value="MDQ0333799.1"/>
    <property type="molecule type" value="Genomic_DNA"/>
</dbReference>
<dbReference type="NCBIfam" id="TIGR00608">
    <property type="entry name" value="radc"/>
    <property type="match status" value="1"/>
</dbReference>
<dbReference type="PANTHER" id="PTHR30471:SF3">
    <property type="entry name" value="UPF0758 PROTEIN YEES-RELATED"/>
    <property type="match status" value="1"/>
</dbReference>
<dbReference type="PANTHER" id="PTHR30471">
    <property type="entry name" value="DNA REPAIR PROTEIN RADC"/>
    <property type="match status" value="1"/>
</dbReference>
<dbReference type="PROSITE" id="PS50249">
    <property type="entry name" value="MPN"/>
    <property type="match status" value="1"/>
</dbReference>
<keyword evidence="11" id="KW-1185">Reference proteome</keyword>
<dbReference type="Proteomes" id="UP001138672">
    <property type="component" value="Unassembled WGS sequence"/>
</dbReference>
<keyword evidence="2" id="KW-0479">Metal-binding</keyword>
<reference evidence="8" key="1">
    <citation type="submission" date="2021-03" db="EMBL/GenBank/DDBJ databases">
        <title>Genomic Encyclopedia of Type Strains, Phase IV (KMG-IV): sequencing the most valuable type-strain genomes for metagenomic binning, comparative biology and taxonomic classification.</title>
        <authorList>
            <person name="Goeker M."/>
        </authorList>
    </citation>
    <scope>NUCLEOTIDE SEQUENCE</scope>
    <source>
        <strain evidence="8">DSM 15523</strain>
        <strain evidence="9 11">DSM 16476</strain>
    </source>
</reference>
<dbReference type="InterPro" id="IPR001405">
    <property type="entry name" value="UPF0758"/>
</dbReference>
<organism evidence="8 10">
    <name type="scientific">Formosa algae</name>
    <dbReference type="NCBI Taxonomy" id="225843"/>
    <lineage>
        <taxon>Bacteria</taxon>
        <taxon>Pseudomonadati</taxon>
        <taxon>Bacteroidota</taxon>
        <taxon>Flavobacteriia</taxon>
        <taxon>Flavobacteriales</taxon>
        <taxon>Flavobacteriaceae</taxon>
        <taxon>Formosa</taxon>
    </lineage>
</organism>
<protein>
    <submittedName>
        <fullName evidence="8">DNA repair protein RadC</fullName>
    </submittedName>
</protein>
<dbReference type="OrthoDB" id="9804482at2"/>
<evidence type="ECO:0000256" key="4">
    <source>
        <dbReference type="ARBA" id="ARBA00022833"/>
    </source>
</evidence>